<dbReference type="Proteomes" id="UP000193633">
    <property type="component" value="Unassembled WGS sequence"/>
</dbReference>
<name>A0A1X1G0N9_STROR</name>
<proteinExistence type="predicted"/>
<dbReference type="EMBL" id="NCUD01000044">
    <property type="protein sequence ID" value="ORO40208.1"/>
    <property type="molecule type" value="Genomic_DNA"/>
</dbReference>
<organism evidence="1 2">
    <name type="scientific">Streptococcus oralis subsp. tigurinus</name>
    <dbReference type="NCBI Taxonomy" id="1077464"/>
    <lineage>
        <taxon>Bacteria</taxon>
        <taxon>Bacillati</taxon>
        <taxon>Bacillota</taxon>
        <taxon>Bacilli</taxon>
        <taxon>Lactobacillales</taxon>
        <taxon>Streptococcaceae</taxon>
        <taxon>Streptococcus</taxon>
    </lineage>
</organism>
<dbReference type="AlphaFoldDB" id="A0A1X1G0N9"/>
<gene>
    <name evidence="1" type="ORF">B7728_04765</name>
</gene>
<evidence type="ECO:0000313" key="1">
    <source>
        <dbReference type="EMBL" id="ORO40208.1"/>
    </source>
</evidence>
<dbReference type="RefSeq" id="WP_049536207.1">
    <property type="nucleotide sequence ID" value="NZ_NCUD01000044.1"/>
</dbReference>
<sequence>MANKKIKLTSPLSLKEVALESSQFDIPKKIQVDFSKARPSKKFKDGKQTDILSHYILEGIDERTAKAVNDGLIDQEDVKSIKIEVHGSFEEIEETIEFGGSLFVELLDVQVKADWVEGRNAGYKAVKLVASGLKLVM</sequence>
<protein>
    <submittedName>
        <fullName evidence="1">Uncharacterized protein</fullName>
    </submittedName>
</protein>
<comment type="caution">
    <text evidence="1">The sequence shown here is derived from an EMBL/GenBank/DDBJ whole genome shotgun (WGS) entry which is preliminary data.</text>
</comment>
<reference evidence="1 2" key="1">
    <citation type="journal article" date="2016" name="Eur. J. Clin. Microbiol. Infect. Dis.">
        <title>Whole genome sequencing as a tool for phylogenetic analysis of clinical strains of Mitis group streptococci.</title>
        <authorList>
            <person name="Rasmussen L.H."/>
            <person name="Dargis R."/>
            <person name="Hojholt K."/>
            <person name="Christensen J.J."/>
            <person name="Skovgaard O."/>
            <person name="Justesen U.S."/>
            <person name="Rosenvinge F.S."/>
            <person name="Moser C."/>
            <person name="Lukjancenko O."/>
            <person name="Rasmussen S."/>
            <person name="Nielsen X.C."/>
        </authorList>
    </citation>
    <scope>NUCLEOTIDE SEQUENCE [LARGE SCALE GENOMIC DNA]</scope>
    <source>
        <strain evidence="1 2">OD_339823_10</strain>
    </source>
</reference>
<evidence type="ECO:0000313" key="2">
    <source>
        <dbReference type="Proteomes" id="UP000193633"/>
    </source>
</evidence>
<accession>A0A1X1G0N9</accession>